<keyword evidence="5" id="KW-1185">Reference proteome</keyword>
<feature type="compositionally biased region" description="Basic and acidic residues" evidence="2">
    <location>
        <begin position="77"/>
        <end position="88"/>
    </location>
</feature>
<dbReference type="InterPro" id="IPR024455">
    <property type="entry name" value="Phage_capsid"/>
</dbReference>
<sequence>MSKILELRTKRNTLWEQTKDFLEKNRGENGLVKTEAVEQYNKMAQEVKDLGAEIERLEQQAQIEAQLSAPTSSPVHADPKNGAKKDVKPTATAEYAENFWNMIRNRGHYGEVRNALSVGEDTEGGFTVPDEFEKKLVEALEENNIFRGLATVIRTSSGTRKIPIAEDTGEASWIDEGEEIPESDTTFGQTMLSAYKLGTMIKISNELLNDSAFDLATYIARRFGVRMGNAEERAFITGDGVGKPLGLLAETGGAKVGVTAAQKDAVSFDEIFKLYYALKAPYRKKAQFLCNEALVLQLMTIKDNNGNYIWKPGLEIGKPDTLLNRPLKTSAFMPEIKGGSKVMAFGDYSYYWVADRQNRTFRRLNELYARTDQVGFLTTQRVDGKLILPEAVQLLQMAPQG</sequence>
<dbReference type="Proteomes" id="UP000241048">
    <property type="component" value="Unassembled WGS sequence"/>
</dbReference>
<evidence type="ECO:0000259" key="3">
    <source>
        <dbReference type="Pfam" id="PF05065"/>
    </source>
</evidence>
<evidence type="ECO:0000313" key="4">
    <source>
        <dbReference type="EMBL" id="PST39071.1"/>
    </source>
</evidence>
<comment type="caution">
    <text evidence="4">The sequence shown here is derived from an EMBL/GenBank/DDBJ whole genome shotgun (WGS) entry which is preliminary data.</text>
</comment>
<dbReference type="NCBIfam" id="TIGR01554">
    <property type="entry name" value="major_cap_HK97"/>
    <property type="match status" value="1"/>
</dbReference>
<dbReference type="EMBL" id="PYLO01000001">
    <property type="protein sequence ID" value="PST39071.1"/>
    <property type="molecule type" value="Genomic_DNA"/>
</dbReference>
<feature type="region of interest" description="Disordered" evidence="2">
    <location>
        <begin position="66"/>
        <end position="89"/>
    </location>
</feature>
<protein>
    <submittedName>
        <fullName evidence="4">Phage major capsid protein</fullName>
    </submittedName>
</protein>
<dbReference type="SUPFAM" id="SSF56563">
    <property type="entry name" value="Major capsid protein gp5"/>
    <property type="match status" value="1"/>
</dbReference>
<evidence type="ECO:0000256" key="2">
    <source>
        <dbReference type="SAM" id="MobiDB-lite"/>
    </source>
</evidence>
<name>A0A2T3FUY9_9CLOT</name>
<feature type="domain" description="Phage capsid-like C-terminal" evidence="3">
    <location>
        <begin position="124"/>
        <end position="396"/>
    </location>
</feature>
<reference evidence="4 5" key="1">
    <citation type="submission" date="2018-03" db="EMBL/GenBank/DDBJ databases">
        <title>Lachnoclostridium SNUG30386 gen.nov., sp.nov., isolated from human faeces.</title>
        <authorList>
            <person name="Seo B."/>
            <person name="Jeon K."/>
            <person name="Ko G."/>
        </authorList>
    </citation>
    <scope>NUCLEOTIDE SEQUENCE [LARGE SCALE GENOMIC DNA]</scope>
    <source>
        <strain evidence="4 5">SNUG30386</strain>
    </source>
</reference>
<dbReference type="InterPro" id="IPR054612">
    <property type="entry name" value="Phage_capsid-like_C"/>
</dbReference>
<gene>
    <name evidence="4" type="ORF">C7U56_03910</name>
</gene>
<dbReference type="Gene3D" id="3.30.2400.10">
    <property type="entry name" value="Major capsid protein gp5"/>
    <property type="match status" value="1"/>
</dbReference>
<dbReference type="RefSeq" id="WP_107000220.1">
    <property type="nucleotide sequence ID" value="NZ_PYLO01000001.1"/>
</dbReference>
<evidence type="ECO:0000256" key="1">
    <source>
        <dbReference type="ARBA" id="ARBA00004328"/>
    </source>
</evidence>
<dbReference type="AlphaFoldDB" id="A0A2T3FUY9"/>
<accession>A0A2T3FUY9</accession>
<proteinExistence type="predicted"/>
<organism evidence="4 5">
    <name type="scientific">Clostridium fessum</name>
    <dbReference type="NCBI Taxonomy" id="2126740"/>
    <lineage>
        <taxon>Bacteria</taxon>
        <taxon>Bacillati</taxon>
        <taxon>Bacillota</taxon>
        <taxon>Clostridia</taxon>
        <taxon>Eubacteriales</taxon>
        <taxon>Clostridiaceae</taxon>
        <taxon>Clostridium</taxon>
    </lineage>
</organism>
<evidence type="ECO:0000313" key="5">
    <source>
        <dbReference type="Proteomes" id="UP000241048"/>
    </source>
</evidence>
<comment type="subcellular location">
    <subcellularLocation>
        <location evidence="1">Virion</location>
    </subcellularLocation>
</comment>
<dbReference type="Pfam" id="PF05065">
    <property type="entry name" value="Phage_capsid"/>
    <property type="match status" value="1"/>
</dbReference>